<organism evidence="3 4">
    <name type="scientific">Arthrobacter sulfonylureivorans</name>
    <dbReference type="NCBI Taxonomy" id="2486855"/>
    <lineage>
        <taxon>Bacteria</taxon>
        <taxon>Bacillati</taxon>
        <taxon>Actinomycetota</taxon>
        <taxon>Actinomycetes</taxon>
        <taxon>Micrococcales</taxon>
        <taxon>Micrococcaceae</taxon>
        <taxon>Arthrobacter</taxon>
    </lineage>
</organism>
<dbReference type="Gene3D" id="3.30.530.20">
    <property type="match status" value="1"/>
</dbReference>
<dbReference type="InterPro" id="IPR023393">
    <property type="entry name" value="START-like_dom_sf"/>
</dbReference>
<protein>
    <submittedName>
        <fullName evidence="3">SRPBCC domain-containing protein</fullName>
    </submittedName>
</protein>
<gene>
    <name evidence="3" type="ORF">MNQ99_17760</name>
</gene>
<sequence>MPVIDTKQDLDGLKFTLVAEFDAPVERVWQIWEDPRQLERWWGPPEWPATFSKHEFTPGGKASYYMTGPDGETAGGWWKFTTIEAPNKLVFEDGFADDDGEPVADMGTTYATVTLESVGGRTRMTTESRFESAEQLEKMFEMGMVEGMQSAMGQIDAILAETASV</sequence>
<dbReference type="RefSeq" id="WP_241913919.1">
    <property type="nucleotide sequence ID" value="NZ_CP093326.1"/>
</dbReference>
<reference evidence="3 4" key="1">
    <citation type="submission" date="2022-03" db="EMBL/GenBank/DDBJ databases">
        <title>Isotopic signatures of nitrous oxide derived from detoxification processes.</title>
        <authorList>
            <person name="Behrendt U."/>
            <person name="Buchen C."/>
            <person name="Well R."/>
            <person name="Ulrich A."/>
            <person name="Rohe L."/>
            <person name="Kolb S."/>
            <person name="Schloter M."/>
            <person name="Horn M.A."/>
            <person name="Augustin J."/>
        </authorList>
    </citation>
    <scope>NUCLEOTIDE SEQUENCE [LARGE SCALE GENOMIC DNA]</scope>
    <source>
        <strain evidence="3 4">S4-C24</strain>
    </source>
</reference>
<dbReference type="InterPro" id="IPR013538">
    <property type="entry name" value="ASHA1/2-like_C"/>
</dbReference>
<dbReference type="Pfam" id="PF08327">
    <property type="entry name" value="AHSA1"/>
    <property type="match status" value="1"/>
</dbReference>
<dbReference type="CDD" id="cd07814">
    <property type="entry name" value="SRPBCC_CalC_Aha1-like"/>
    <property type="match status" value="1"/>
</dbReference>
<evidence type="ECO:0000256" key="1">
    <source>
        <dbReference type="ARBA" id="ARBA00006817"/>
    </source>
</evidence>
<feature type="domain" description="Activator of Hsp90 ATPase homologue 1/2-like C-terminal" evidence="2">
    <location>
        <begin position="22"/>
        <end position="159"/>
    </location>
</feature>
<accession>A0ABY3WBQ2</accession>
<keyword evidence="4" id="KW-1185">Reference proteome</keyword>
<dbReference type="EMBL" id="CP093326">
    <property type="protein sequence ID" value="UNK45737.1"/>
    <property type="molecule type" value="Genomic_DNA"/>
</dbReference>
<evidence type="ECO:0000313" key="3">
    <source>
        <dbReference type="EMBL" id="UNK45737.1"/>
    </source>
</evidence>
<evidence type="ECO:0000313" key="4">
    <source>
        <dbReference type="Proteomes" id="UP000829069"/>
    </source>
</evidence>
<proteinExistence type="inferred from homology"/>
<evidence type="ECO:0000259" key="2">
    <source>
        <dbReference type="Pfam" id="PF08327"/>
    </source>
</evidence>
<dbReference type="SUPFAM" id="SSF55961">
    <property type="entry name" value="Bet v1-like"/>
    <property type="match status" value="1"/>
</dbReference>
<name>A0ABY3WBQ2_9MICC</name>
<dbReference type="Proteomes" id="UP000829069">
    <property type="component" value="Chromosome"/>
</dbReference>
<comment type="similarity">
    <text evidence="1">Belongs to the AHA1 family.</text>
</comment>